<feature type="signal peptide" evidence="1">
    <location>
        <begin position="1"/>
        <end position="25"/>
    </location>
</feature>
<name>A0A0K2G8S3_NITMO</name>
<dbReference type="PATRIC" id="fig|42253.5.peg.550"/>
<evidence type="ECO:0000256" key="1">
    <source>
        <dbReference type="SAM" id="SignalP"/>
    </source>
</evidence>
<proteinExistence type="predicted"/>
<dbReference type="NCBIfam" id="TIGR00752">
    <property type="entry name" value="slp"/>
    <property type="match status" value="1"/>
</dbReference>
<evidence type="ECO:0000313" key="3">
    <source>
        <dbReference type="Proteomes" id="UP000069205"/>
    </source>
</evidence>
<protein>
    <submittedName>
        <fullName evidence="2">Putative Outer membrane lipoprotein Slp</fullName>
    </submittedName>
</protein>
<dbReference type="GO" id="GO:0019867">
    <property type="term" value="C:outer membrane"/>
    <property type="evidence" value="ECO:0007669"/>
    <property type="project" value="InterPro"/>
</dbReference>
<dbReference type="AlphaFoldDB" id="A0A0K2G8S3"/>
<accession>A0A0K2G8S3</accession>
<reference evidence="2" key="1">
    <citation type="journal article" date="2015" name="Proc. Natl. Acad. Sci. U.S.A.">
        <title>Expanded metabolic versatility of ubiquitous nitrite-oxidizing bacteria from the genus Nitrospira.</title>
        <authorList>
            <person name="Koch H."/>
            <person name="Lucker S."/>
            <person name="Albertsen M."/>
            <person name="Kitzinger K."/>
            <person name="Herbold C."/>
            <person name="Spieck E."/>
            <person name="Nielsen P.H."/>
            <person name="Wagner M."/>
            <person name="Daims H."/>
        </authorList>
    </citation>
    <scope>NUCLEOTIDE SEQUENCE [LARGE SCALE GENOMIC DNA]</scope>
    <source>
        <strain evidence="2">NSP M-1</strain>
    </source>
</reference>
<feature type="chain" id="PRO_5005476608" evidence="1">
    <location>
        <begin position="26"/>
        <end position="176"/>
    </location>
</feature>
<dbReference type="PANTHER" id="PTHR37530">
    <property type="entry name" value="OUTER MEMBRANE PROTEIN SLP"/>
    <property type="match status" value="1"/>
</dbReference>
<keyword evidence="1" id="KW-0732">Signal</keyword>
<dbReference type="Pfam" id="PF03843">
    <property type="entry name" value="Slp"/>
    <property type="match status" value="1"/>
</dbReference>
<dbReference type="KEGG" id="nmv:NITMOv2_0556"/>
<dbReference type="RefSeq" id="WP_053378399.1">
    <property type="nucleotide sequence ID" value="NZ_CP011801.1"/>
</dbReference>
<organism evidence="2 3">
    <name type="scientific">Nitrospira moscoviensis</name>
    <dbReference type="NCBI Taxonomy" id="42253"/>
    <lineage>
        <taxon>Bacteria</taxon>
        <taxon>Pseudomonadati</taxon>
        <taxon>Nitrospirota</taxon>
        <taxon>Nitrospiria</taxon>
        <taxon>Nitrospirales</taxon>
        <taxon>Nitrospiraceae</taxon>
        <taxon>Nitrospira</taxon>
    </lineage>
</organism>
<sequence>MHGRRPLLLASSLLMLCGCASTDEADQPALPAPQIGFTQIKAAPEAFQGRAVTFGGQVLAARRLKDGTRIEILQLPLASSLQPIPNLSESEGRFVAMQREFLDPATIPPGTLITVHGDLTGSVTLPLDETDYIYPLVEIKNLRVWQREDQPVRMAPYPYMGPRPFWGPYWRPYPYW</sequence>
<dbReference type="EMBL" id="CP011801">
    <property type="protein sequence ID" value="ALA56992.1"/>
    <property type="molecule type" value="Genomic_DNA"/>
</dbReference>
<dbReference type="Proteomes" id="UP000069205">
    <property type="component" value="Chromosome"/>
</dbReference>
<dbReference type="PIRSF" id="PIRSF004982">
    <property type="entry name" value="SlP"/>
    <property type="match status" value="1"/>
</dbReference>
<keyword evidence="2" id="KW-0449">Lipoprotein</keyword>
<keyword evidence="3" id="KW-1185">Reference proteome</keyword>
<dbReference type="PROSITE" id="PS51257">
    <property type="entry name" value="PROKAR_LIPOPROTEIN"/>
    <property type="match status" value="1"/>
</dbReference>
<dbReference type="PANTHER" id="PTHR37530:SF1">
    <property type="entry name" value="OUTER MEMBRANE PROTEIN SLP"/>
    <property type="match status" value="1"/>
</dbReference>
<evidence type="ECO:0000313" key="2">
    <source>
        <dbReference type="EMBL" id="ALA56992.1"/>
    </source>
</evidence>
<dbReference type="InterPro" id="IPR004658">
    <property type="entry name" value="OMP_Slp"/>
</dbReference>
<gene>
    <name evidence="2" type="ORF">NITMOv2_0556</name>
</gene>